<dbReference type="PROSITE" id="PS50853">
    <property type="entry name" value="FN3"/>
    <property type="match status" value="1"/>
</dbReference>
<keyword evidence="3" id="KW-0456">Lyase</keyword>
<dbReference type="EMBL" id="NSLJ01000017">
    <property type="protein sequence ID" value="PDP43588.1"/>
    <property type="molecule type" value="Genomic_DNA"/>
</dbReference>
<feature type="domain" description="Fibronectin type-III" evidence="2">
    <location>
        <begin position="638"/>
        <end position="732"/>
    </location>
</feature>
<dbReference type="SUPFAM" id="SSF53187">
    <property type="entry name" value="Zn-dependent exopeptidases"/>
    <property type="match status" value="1"/>
</dbReference>
<dbReference type="SUPFAM" id="SSF49265">
    <property type="entry name" value="Fibronectin type III"/>
    <property type="match status" value="1"/>
</dbReference>
<dbReference type="InterPro" id="IPR033803">
    <property type="entry name" value="CBD-like_Golvesin-Xly"/>
</dbReference>
<dbReference type="Proteomes" id="UP000219259">
    <property type="component" value="Unassembled WGS sequence"/>
</dbReference>
<gene>
    <name evidence="3" type="ORF">CLI86_07835</name>
</gene>
<dbReference type="CDD" id="cd00063">
    <property type="entry name" value="FN3"/>
    <property type="match status" value="1"/>
</dbReference>
<accession>A0A2A6E6N3</accession>
<feature type="signal peptide" evidence="1">
    <location>
        <begin position="1"/>
        <end position="42"/>
    </location>
</feature>
<keyword evidence="1" id="KW-0732">Signal</keyword>
<name>A0A2A6E6N3_TANFO</name>
<sequence length="1030" mass="115852">MPKSKFDYRQMKYKKTAGRFGHKRMCLWWVLCCSLFSQAIQAQTFPKNVQEQIGSYLTAFSKKEVSIGKIAIDSVDIRKNRIVFFANTNCSYLPFREDNVAEIYRNIKSLLPEEYKRHTVQVRTEHHAIEELIPLAFRTKKDNKQKTFRQVVNKPLVTRLSVPYSPKYGLQNRHIALWQSHGFYYESKLNRWEWQRARTFQTVEDLYTQSFVLPYLIPMLENAGANVLIPRERDIQTTEIIIDNDGCRNNSHYIEHTATNGWRTGEGSGFAHLRKHYVDFENPFQEGTCRVTESIRKGAESRAEWIPDIPEKGRYAVYVSYRTFANSTTDARYTVYHGGACSEFSVNQQMGGGTWIYLGHFDFGKGKNDANKVVLSNRSSESGKLISADAVKIGGGYGNIARGTSQDAMVTTNVKSSDTPAGTAEMFPAIDSPNEISGYPRFTEAARYWMQWAGIPDTIYSDSQGKNDYTDDYRSRGKWVNYLCGGSSLNPKEKGLNIPIDLAFAFHSDAGTTPNDSIVGTLGIFFTDVYDGQYANGTSRYAARELTDLIQSQIVNDIRSLYEPRWSRRGMWDKPYSEARTPRVPTMLLELLSHQNFADMRYGIDPRFRFTVSRAIYKGMLRFICSQYAQKYAVQPLPVDHLRLQFVGPNEVELSWQAVSDPLESTAEAQQYIVYTRIGDGAFDNGTLVKRNSFRNIQSPGIIYSYKVTALNEGGESFPSEILSAARAVNEKGAVLIVNGFDRISAPADFTGDSIAGFTDWIDHGVPYLHDISYVGPMKEFRRSIPWMDDDAAGFGDSHSNCDTLVIAGNTFDYPSIHGASILKAGYSFVSCSNEAIESKQLSLSDYPIVDLILGKQRQTKMGRGGVVPLQFKTFSTGLQEAITAYCQSGGHIFVSGAYVGSDLWDHPAATPADREFATNTLRFQWRTGQAAITGEVKSAPSPFPVFSGRYDYHHLLNKTAYVVESPDGIEPAGEGGHTILRYAENNISAGVAYQGKYKTCILGFPFESVRTGEARDRLMQSILTFFNQK</sequence>
<evidence type="ECO:0000259" key="2">
    <source>
        <dbReference type="PROSITE" id="PS50853"/>
    </source>
</evidence>
<evidence type="ECO:0000313" key="3">
    <source>
        <dbReference type="EMBL" id="PDP43588.1"/>
    </source>
</evidence>
<dbReference type="InterPro" id="IPR003961">
    <property type="entry name" value="FN3_dom"/>
</dbReference>
<evidence type="ECO:0000313" key="4">
    <source>
        <dbReference type="Proteomes" id="UP000219259"/>
    </source>
</evidence>
<dbReference type="GO" id="GO:0016829">
    <property type="term" value="F:lyase activity"/>
    <property type="evidence" value="ECO:0007669"/>
    <property type="project" value="UniProtKB-KW"/>
</dbReference>
<dbReference type="AlphaFoldDB" id="A0A2A6E6N3"/>
<reference evidence="3 4" key="1">
    <citation type="submission" date="2017-09" db="EMBL/GenBank/DDBJ databases">
        <title>Phase variable restriction modification systems are present in the genome sequences of periodontal pathogens Prevotella intermedia, Tannerella forsythia and Porphyromonas gingivalis.</title>
        <authorList>
            <person name="Haigh R.D."/>
            <person name="Crawford L."/>
            <person name="Ralph J."/>
            <person name="Wanford J."/>
            <person name="Vartoukian S.R."/>
            <person name="Hijazib K."/>
            <person name="Wade W."/>
            <person name="Oggioni M.R."/>
        </authorList>
    </citation>
    <scope>NUCLEOTIDE SEQUENCE [LARGE SCALE GENOMIC DNA]</scope>
    <source>
        <strain evidence="3 4">WW11663</strain>
    </source>
</reference>
<feature type="chain" id="PRO_5012088618" evidence="1">
    <location>
        <begin position="43"/>
        <end position="1030"/>
    </location>
</feature>
<evidence type="ECO:0000256" key="1">
    <source>
        <dbReference type="SAM" id="SignalP"/>
    </source>
</evidence>
<dbReference type="Gene3D" id="2.60.40.10">
    <property type="entry name" value="Immunoglobulins"/>
    <property type="match status" value="1"/>
</dbReference>
<organism evidence="3 4">
    <name type="scientific">Tannerella forsythia</name>
    <name type="common">Bacteroides forsythus</name>
    <dbReference type="NCBI Taxonomy" id="28112"/>
    <lineage>
        <taxon>Bacteria</taxon>
        <taxon>Pseudomonadati</taxon>
        <taxon>Bacteroidota</taxon>
        <taxon>Bacteroidia</taxon>
        <taxon>Bacteroidales</taxon>
        <taxon>Tannerellaceae</taxon>
        <taxon>Tannerella</taxon>
    </lineage>
</organism>
<dbReference type="InterPro" id="IPR036116">
    <property type="entry name" value="FN3_sf"/>
</dbReference>
<dbReference type="Gene3D" id="3.40.630.40">
    <property type="entry name" value="Zn-dependent exopeptidases"/>
    <property type="match status" value="1"/>
</dbReference>
<protein>
    <submittedName>
        <fullName evidence="3">Xanthan lyase</fullName>
    </submittedName>
</protein>
<dbReference type="Pfam" id="PF25275">
    <property type="entry name" value="Golvesin_C"/>
    <property type="match status" value="1"/>
</dbReference>
<comment type="caution">
    <text evidence="3">The sequence shown here is derived from an EMBL/GenBank/DDBJ whole genome shotgun (WGS) entry which is preliminary data.</text>
</comment>
<proteinExistence type="predicted"/>
<dbReference type="InterPro" id="IPR013783">
    <property type="entry name" value="Ig-like_fold"/>
</dbReference>